<dbReference type="PANTHER" id="PTHR43135:SF3">
    <property type="entry name" value="ALPHA-D-RIBOSE 1-METHYLPHOSPHONATE 5-TRIPHOSPHATE DIPHOSPHATASE"/>
    <property type="match status" value="1"/>
</dbReference>
<dbReference type="InterPro" id="IPR011059">
    <property type="entry name" value="Metal-dep_hydrolase_composite"/>
</dbReference>
<protein>
    <submittedName>
        <fullName evidence="2">Amidohydrolase family protein</fullName>
    </submittedName>
</protein>
<reference evidence="2 3" key="1">
    <citation type="submission" date="2022-04" db="EMBL/GenBank/DDBJ databases">
        <authorList>
            <person name="Ye Y.-Q."/>
            <person name="Du Z.-J."/>
        </authorList>
    </citation>
    <scope>NUCLEOTIDE SEQUENCE [LARGE SCALE GENOMIC DNA]</scope>
    <source>
        <strain evidence="2 3">A6E488</strain>
    </source>
</reference>
<dbReference type="CDD" id="cd01299">
    <property type="entry name" value="Met_dep_hydrolase_A"/>
    <property type="match status" value="1"/>
</dbReference>
<dbReference type="RefSeq" id="WP_261617717.1">
    <property type="nucleotide sequence ID" value="NZ_JALIDZ010000010.1"/>
</dbReference>
<proteinExistence type="predicted"/>
<dbReference type="InterPro" id="IPR006680">
    <property type="entry name" value="Amidohydro-rel"/>
</dbReference>
<dbReference type="InterPro" id="IPR057744">
    <property type="entry name" value="OTAase-like"/>
</dbReference>
<dbReference type="Pfam" id="PF01979">
    <property type="entry name" value="Amidohydro_1"/>
    <property type="match status" value="1"/>
</dbReference>
<keyword evidence="3" id="KW-1185">Reference proteome</keyword>
<gene>
    <name evidence="2" type="ORF">MUB46_19900</name>
</gene>
<accession>A0AAW5R6J6</accession>
<dbReference type="SUPFAM" id="SSF51338">
    <property type="entry name" value="Composite domain of metallo-dependent hydrolases"/>
    <property type="match status" value="1"/>
</dbReference>
<dbReference type="InterPro" id="IPR032466">
    <property type="entry name" value="Metal_Hydrolase"/>
</dbReference>
<evidence type="ECO:0000313" key="2">
    <source>
        <dbReference type="EMBL" id="MCT8974135.1"/>
    </source>
</evidence>
<feature type="domain" description="Amidohydrolase-related" evidence="1">
    <location>
        <begin position="11"/>
        <end position="351"/>
    </location>
</feature>
<name>A0AAW5R6J6_9HYPH</name>
<comment type="caution">
    <text evidence="2">The sequence shown here is derived from an EMBL/GenBank/DDBJ whole genome shotgun (WGS) entry which is preliminary data.</text>
</comment>
<sequence length="360" mass="37731">MIEKRDLSGQTVVPGFIDCHVHLRNDGVSDPRAQAAADSDAVAVLRSARNARRTLAAGVTTIRDCGSRAGIDFALRQAAAQGLCATPRLALSGVMICMTGGHGWSLGLEADGPDGVRRAARGQLKAGADNVKLVASGGILTPGSEIGAPQFTVEEMAAGVEEAHRAGKTACAHAHGTTAIKNAVRAGVDSIEHGYLIDDEGIEMMLERGTYLVATSSAVRNVVRHGVAAGIRPEVVAKAEAAIEHHIDGFKRAYKAGVKMAMGTDSGVPFTDHGNNLDELVYLVEMGVPPIEAISIATLNSARLLRMDDRIGSLEAGKRADFVVIDGDPLSDITVLQDRNRIRLVVVDGQTMVDESGFAG</sequence>
<organism evidence="2 3">
    <name type="scientific">Microbaculum marinisediminis</name>
    <dbReference type="NCBI Taxonomy" id="2931392"/>
    <lineage>
        <taxon>Bacteria</taxon>
        <taxon>Pseudomonadati</taxon>
        <taxon>Pseudomonadota</taxon>
        <taxon>Alphaproteobacteria</taxon>
        <taxon>Hyphomicrobiales</taxon>
        <taxon>Tepidamorphaceae</taxon>
        <taxon>Microbaculum</taxon>
    </lineage>
</organism>
<dbReference type="AlphaFoldDB" id="A0AAW5R6J6"/>
<dbReference type="Gene3D" id="3.20.20.140">
    <property type="entry name" value="Metal-dependent hydrolases"/>
    <property type="match status" value="1"/>
</dbReference>
<dbReference type="InterPro" id="IPR051781">
    <property type="entry name" value="Metallo-dep_Hydrolase"/>
</dbReference>
<dbReference type="EMBL" id="JALIDZ010000010">
    <property type="protein sequence ID" value="MCT8974135.1"/>
    <property type="molecule type" value="Genomic_DNA"/>
</dbReference>
<dbReference type="Gene3D" id="2.30.40.10">
    <property type="entry name" value="Urease, subunit C, domain 1"/>
    <property type="match status" value="1"/>
</dbReference>
<dbReference type="GO" id="GO:0016810">
    <property type="term" value="F:hydrolase activity, acting on carbon-nitrogen (but not peptide) bonds"/>
    <property type="evidence" value="ECO:0007669"/>
    <property type="project" value="InterPro"/>
</dbReference>
<dbReference type="SUPFAM" id="SSF51556">
    <property type="entry name" value="Metallo-dependent hydrolases"/>
    <property type="match status" value="1"/>
</dbReference>
<evidence type="ECO:0000313" key="3">
    <source>
        <dbReference type="Proteomes" id="UP001320898"/>
    </source>
</evidence>
<evidence type="ECO:0000259" key="1">
    <source>
        <dbReference type="Pfam" id="PF01979"/>
    </source>
</evidence>
<dbReference type="Proteomes" id="UP001320898">
    <property type="component" value="Unassembled WGS sequence"/>
</dbReference>
<dbReference type="PANTHER" id="PTHR43135">
    <property type="entry name" value="ALPHA-D-RIBOSE 1-METHYLPHOSPHONATE 5-TRIPHOSPHATE DIPHOSPHATASE"/>
    <property type="match status" value="1"/>
</dbReference>